<evidence type="ECO:0000313" key="1">
    <source>
        <dbReference type="EMBL" id="KAK4542971.1"/>
    </source>
</evidence>
<accession>A0AAV9JCK4</accession>
<dbReference type="EMBL" id="JAVFHQ010000036">
    <property type="protein sequence ID" value="KAK4542971.1"/>
    <property type="molecule type" value="Genomic_DNA"/>
</dbReference>
<dbReference type="AlphaFoldDB" id="A0AAV9JCK4"/>
<comment type="caution">
    <text evidence="1">The sequence shown here is derived from an EMBL/GenBank/DDBJ whole genome shotgun (WGS) entry which is preliminary data.</text>
</comment>
<reference evidence="1 2" key="1">
    <citation type="submission" date="2021-11" db="EMBL/GenBank/DDBJ databases">
        <title>Black yeast isolated from Biological Soil Crust.</title>
        <authorList>
            <person name="Kurbessoian T."/>
        </authorList>
    </citation>
    <scope>NUCLEOTIDE SEQUENCE [LARGE SCALE GENOMIC DNA]</scope>
    <source>
        <strain evidence="1 2">CCFEE 5522</strain>
    </source>
</reference>
<name>A0AAV9JCK4_9PEZI</name>
<keyword evidence="2" id="KW-1185">Reference proteome</keyword>
<organism evidence="1 2">
    <name type="scientific">Oleoguttula mirabilis</name>
    <dbReference type="NCBI Taxonomy" id="1507867"/>
    <lineage>
        <taxon>Eukaryota</taxon>
        <taxon>Fungi</taxon>
        <taxon>Dikarya</taxon>
        <taxon>Ascomycota</taxon>
        <taxon>Pezizomycotina</taxon>
        <taxon>Dothideomycetes</taxon>
        <taxon>Dothideomycetidae</taxon>
        <taxon>Mycosphaerellales</taxon>
        <taxon>Teratosphaeriaceae</taxon>
        <taxon>Oleoguttula</taxon>
    </lineage>
</organism>
<protein>
    <submittedName>
        <fullName evidence="1">Uncharacterized protein</fullName>
    </submittedName>
</protein>
<gene>
    <name evidence="1" type="ORF">LTR36_005969</name>
</gene>
<evidence type="ECO:0000313" key="2">
    <source>
        <dbReference type="Proteomes" id="UP001324427"/>
    </source>
</evidence>
<proteinExistence type="predicted"/>
<dbReference type="Proteomes" id="UP001324427">
    <property type="component" value="Unassembled WGS sequence"/>
</dbReference>
<sequence length="63" mass="7339">MLDQATLNFSEIDDRMILSVLKDLPYTGPRFDDQLTIAHIKEGQTQTRWFTTGVRILPLLYLK</sequence>